<sequence>MILSVRHLTKTYQLRMGWGGKRQIIQALREVSINIQPGTCLGIVGASGAGKSTLGRLVLGLERPDAGEIWFQGEELGHLSLREWYRVRQNMQVVFQDSFSAVNPRLKAQDIISEPMRNYLNLTNSEVAQQVMHLLETVGLTASDANKYPHQFSGGQLQRVSIARAIALKPKLIVLDEPVASLDMSIQAQILDLLLQLKQQFSLSYLFITHDLTAVAYLADAIAVMQSGEIVESLDTVNLNQLSHPYSQQLIAAQLPSHPSDRKSFPSNLLPNSYEQSSISS</sequence>
<feature type="domain" description="ABC transporter" evidence="5">
    <location>
        <begin position="3"/>
        <end position="252"/>
    </location>
</feature>
<evidence type="ECO:0000256" key="1">
    <source>
        <dbReference type="ARBA" id="ARBA00022448"/>
    </source>
</evidence>
<dbReference type="InterPro" id="IPR003593">
    <property type="entry name" value="AAA+_ATPase"/>
</dbReference>
<dbReference type="PROSITE" id="PS00211">
    <property type="entry name" value="ABC_TRANSPORTER_1"/>
    <property type="match status" value="1"/>
</dbReference>
<dbReference type="PROSITE" id="PS50893">
    <property type="entry name" value="ABC_TRANSPORTER_2"/>
    <property type="match status" value="1"/>
</dbReference>
<protein>
    <submittedName>
        <fullName evidence="6">ATP-binding cassette domain-containing protein</fullName>
    </submittedName>
</protein>
<dbReference type="InterPro" id="IPR017871">
    <property type="entry name" value="ABC_transporter-like_CS"/>
</dbReference>
<dbReference type="GO" id="GO:0016887">
    <property type="term" value="F:ATP hydrolysis activity"/>
    <property type="evidence" value="ECO:0007669"/>
    <property type="project" value="InterPro"/>
</dbReference>
<dbReference type="Proteomes" id="UP000753908">
    <property type="component" value="Unassembled WGS sequence"/>
</dbReference>
<keyword evidence="1" id="KW-0813">Transport</keyword>
<dbReference type="EMBL" id="JAHHIF010000006">
    <property type="protein sequence ID" value="MBW4543970.1"/>
    <property type="molecule type" value="Genomic_DNA"/>
</dbReference>
<reference evidence="6" key="1">
    <citation type="submission" date="2021-05" db="EMBL/GenBank/DDBJ databases">
        <authorList>
            <person name="Pietrasiak N."/>
            <person name="Ward R."/>
            <person name="Stajich J.E."/>
            <person name="Kurbessoian T."/>
        </authorList>
    </citation>
    <scope>NUCLEOTIDE SEQUENCE</scope>
    <source>
        <strain evidence="6">CPER-KK1</strain>
    </source>
</reference>
<evidence type="ECO:0000313" key="6">
    <source>
        <dbReference type="EMBL" id="MBW4543970.1"/>
    </source>
</evidence>
<name>A0A951PHH3_9CYAN</name>
<proteinExistence type="predicted"/>
<evidence type="ECO:0000256" key="2">
    <source>
        <dbReference type="ARBA" id="ARBA00022741"/>
    </source>
</evidence>
<dbReference type="AlphaFoldDB" id="A0A951PHH3"/>
<evidence type="ECO:0000313" key="7">
    <source>
        <dbReference type="Proteomes" id="UP000753908"/>
    </source>
</evidence>
<dbReference type="GO" id="GO:0055085">
    <property type="term" value="P:transmembrane transport"/>
    <property type="evidence" value="ECO:0007669"/>
    <property type="project" value="UniProtKB-ARBA"/>
</dbReference>
<evidence type="ECO:0000259" key="5">
    <source>
        <dbReference type="PROSITE" id="PS50893"/>
    </source>
</evidence>
<dbReference type="CDD" id="cd03257">
    <property type="entry name" value="ABC_NikE_OppD_transporters"/>
    <property type="match status" value="1"/>
</dbReference>
<dbReference type="SUPFAM" id="SSF52540">
    <property type="entry name" value="P-loop containing nucleoside triphosphate hydrolases"/>
    <property type="match status" value="1"/>
</dbReference>
<keyword evidence="3 6" id="KW-0067">ATP-binding</keyword>
<evidence type="ECO:0000256" key="3">
    <source>
        <dbReference type="ARBA" id="ARBA00022840"/>
    </source>
</evidence>
<dbReference type="Pfam" id="PF00005">
    <property type="entry name" value="ABC_tran"/>
    <property type="match status" value="1"/>
</dbReference>
<gene>
    <name evidence="6" type="ORF">KME25_05950</name>
</gene>
<dbReference type="InterPro" id="IPR003439">
    <property type="entry name" value="ABC_transporter-like_ATP-bd"/>
</dbReference>
<comment type="caution">
    <text evidence="6">The sequence shown here is derived from an EMBL/GenBank/DDBJ whole genome shotgun (WGS) entry which is preliminary data.</text>
</comment>
<dbReference type="InterPro" id="IPR027417">
    <property type="entry name" value="P-loop_NTPase"/>
</dbReference>
<feature type="region of interest" description="Disordered" evidence="4">
    <location>
        <begin position="257"/>
        <end position="281"/>
    </location>
</feature>
<evidence type="ECO:0000256" key="4">
    <source>
        <dbReference type="SAM" id="MobiDB-lite"/>
    </source>
</evidence>
<dbReference type="PANTHER" id="PTHR43776">
    <property type="entry name" value="TRANSPORT ATP-BINDING PROTEIN"/>
    <property type="match status" value="1"/>
</dbReference>
<keyword evidence="2" id="KW-0547">Nucleotide-binding</keyword>
<dbReference type="InterPro" id="IPR050319">
    <property type="entry name" value="ABC_transp_ATP-bind"/>
</dbReference>
<reference evidence="6" key="2">
    <citation type="journal article" date="2022" name="Microbiol. Resour. Announc.">
        <title>Metagenome Sequencing to Explore Phylogenomics of Terrestrial Cyanobacteria.</title>
        <authorList>
            <person name="Ward R.D."/>
            <person name="Stajich J.E."/>
            <person name="Johansen J.R."/>
            <person name="Huntemann M."/>
            <person name="Clum A."/>
            <person name="Foster B."/>
            <person name="Foster B."/>
            <person name="Roux S."/>
            <person name="Palaniappan K."/>
            <person name="Varghese N."/>
            <person name="Mukherjee S."/>
            <person name="Reddy T.B.K."/>
            <person name="Daum C."/>
            <person name="Copeland A."/>
            <person name="Chen I.A."/>
            <person name="Ivanova N.N."/>
            <person name="Kyrpides N.C."/>
            <person name="Shapiro N."/>
            <person name="Eloe-Fadrosh E.A."/>
            <person name="Pietrasiak N."/>
        </authorList>
    </citation>
    <scope>NUCLEOTIDE SEQUENCE</scope>
    <source>
        <strain evidence="6">CPER-KK1</strain>
    </source>
</reference>
<dbReference type="PANTHER" id="PTHR43776:SF8">
    <property type="entry name" value="ABC TRANSPORTER, ATP-BINDING PROTEIN"/>
    <property type="match status" value="1"/>
</dbReference>
<accession>A0A951PHH3</accession>
<feature type="compositionally biased region" description="Polar residues" evidence="4">
    <location>
        <begin position="265"/>
        <end position="281"/>
    </location>
</feature>
<organism evidence="6 7">
    <name type="scientific">Symplocastrum torsivum CPER-KK1</name>
    <dbReference type="NCBI Taxonomy" id="450513"/>
    <lineage>
        <taxon>Bacteria</taxon>
        <taxon>Bacillati</taxon>
        <taxon>Cyanobacteriota</taxon>
        <taxon>Cyanophyceae</taxon>
        <taxon>Oscillatoriophycideae</taxon>
        <taxon>Oscillatoriales</taxon>
        <taxon>Microcoleaceae</taxon>
        <taxon>Symplocastrum</taxon>
    </lineage>
</organism>
<dbReference type="Gene3D" id="3.40.50.300">
    <property type="entry name" value="P-loop containing nucleotide triphosphate hydrolases"/>
    <property type="match status" value="1"/>
</dbReference>
<dbReference type="GO" id="GO:0005524">
    <property type="term" value="F:ATP binding"/>
    <property type="evidence" value="ECO:0007669"/>
    <property type="project" value="UniProtKB-KW"/>
</dbReference>
<dbReference type="SMART" id="SM00382">
    <property type="entry name" value="AAA"/>
    <property type="match status" value="1"/>
</dbReference>